<comment type="caution">
    <text evidence="2">The sequence shown here is derived from an EMBL/GenBank/DDBJ whole genome shotgun (WGS) entry which is preliminary data.</text>
</comment>
<feature type="region of interest" description="Disordered" evidence="1">
    <location>
        <begin position="186"/>
        <end position="290"/>
    </location>
</feature>
<dbReference type="Proteomes" id="UP001600888">
    <property type="component" value="Unassembled WGS sequence"/>
</dbReference>
<accession>A0ABR4EL37</accession>
<name>A0ABR4EL37_9PEZI</name>
<organism evidence="2 3">
    <name type="scientific">Diaporthe vaccinii</name>
    <dbReference type="NCBI Taxonomy" id="105482"/>
    <lineage>
        <taxon>Eukaryota</taxon>
        <taxon>Fungi</taxon>
        <taxon>Dikarya</taxon>
        <taxon>Ascomycota</taxon>
        <taxon>Pezizomycotina</taxon>
        <taxon>Sordariomycetes</taxon>
        <taxon>Sordariomycetidae</taxon>
        <taxon>Diaporthales</taxon>
        <taxon>Diaporthaceae</taxon>
        <taxon>Diaporthe</taxon>
        <taxon>Diaporthe eres species complex</taxon>
    </lineage>
</organism>
<keyword evidence="3" id="KW-1185">Reference proteome</keyword>
<evidence type="ECO:0000313" key="2">
    <source>
        <dbReference type="EMBL" id="KAL2283154.1"/>
    </source>
</evidence>
<dbReference type="EMBL" id="JBAWTH010000044">
    <property type="protein sequence ID" value="KAL2283155.1"/>
    <property type="molecule type" value="Genomic_DNA"/>
</dbReference>
<dbReference type="Gene3D" id="3.40.50.300">
    <property type="entry name" value="P-loop containing nucleotide triphosphate hydrolases"/>
    <property type="match status" value="1"/>
</dbReference>
<feature type="compositionally biased region" description="Basic and acidic residues" evidence="1">
    <location>
        <begin position="550"/>
        <end position="563"/>
    </location>
</feature>
<feature type="region of interest" description="Disordered" evidence="1">
    <location>
        <begin position="546"/>
        <end position="583"/>
    </location>
</feature>
<gene>
    <name evidence="2" type="ORF">FJTKL_10054</name>
</gene>
<dbReference type="InterPro" id="IPR027417">
    <property type="entry name" value="P-loop_NTPase"/>
</dbReference>
<proteinExistence type="predicted"/>
<protein>
    <submittedName>
        <fullName evidence="2">Uncharacterized protein</fullName>
    </submittedName>
</protein>
<sequence>MGAEENKHTYGLAEYTVHLCRLSSLSTISVWAIEILYNRTREDESSGDWDLGVVLQTRAARGPSSEAAVLQLAKQLLRWRKNSHGVLPGPALMRLGTEIGTSADPLIDRTICEAAWVVARQNYSNDLDSNAIVDSTRSRSLGPFGLSVMLKACGLVPGVSCLQIHSIRALWAPRVVRSFSTTLTVCGHQRPKSSRTHGSRDTNRRLNLPTIETNELQSHKSQERIPPSTQSSEREVHPETEDEIVGDTSLPVARGDENNAAPDNAYGDSKVPQGQTAWESEPANDGQGTLEQVPWRDRMGHFQREITVPQDFHAKLHASLLKSIMQSKPVLRGMPVYDATFDAVRSGRNLFIQTALPVRSLQYLLPVIQGIHDCGVLRRRREVKPDAQLPPRPSSLLVVCPTLGGAQDVQMMGTKLQRRDVVVDMMALSVPAAKQINPLRTLGFNILMSTPEFILQWLALPHAKIPLIDALQDVQTLVVDGQASSLRRGDFLEVLKEVMSDLPLNKKTQRVIVSDKHDPQLDERLAGLVLDGGYEVLQEPRLEEIMDMQRAQEKKRQEMEKSQRTNRRPRNQKRGVGRAKERF</sequence>
<dbReference type="EMBL" id="JBAWTH010000044">
    <property type="protein sequence ID" value="KAL2283154.1"/>
    <property type="molecule type" value="Genomic_DNA"/>
</dbReference>
<evidence type="ECO:0000313" key="3">
    <source>
        <dbReference type="Proteomes" id="UP001600888"/>
    </source>
</evidence>
<reference evidence="2 3" key="1">
    <citation type="submission" date="2024-03" db="EMBL/GenBank/DDBJ databases">
        <title>A high-quality draft genome sequence of Diaporthe vaccinii, a causative agent of upright dieback and viscid rot disease in cranberry plants.</title>
        <authorList>
            <person name="Sarrasin M."/>
            <person name="Lang B.F."/>
            <person name="Burger G."/>
        </authorList>
    </citation>
    <scope>NUCLEOTIDE SEQUENCE [LARGE SCALE GENOMIC DNA]</scope>
    <source>
        <strain evidence="2 3">IS7</strain>
    </source>
</reference>
<evidence type="ECO:0000256" key="1">
    <source>
        <dbReference type="SAM" id="MobiDB-lite"/>
    </source>
</evidence>
<feature type="compositionally biased region" description="Basic residues" evidence="1">
    <location>
        <begin position="564"/>
        <end position="577"/>
    </location>
</feature>